<proteinExistence type="predicted"/>
<name>A0AAW0INE5_QUESU</name>
<dbReference type="GO" id="GO:0016020">
    <property type="term" value="C:membrane"/>
    <property type="evidence" value="ECO:0007669"/>
    <property type="project" value="TreeGrafter"/>
</dbReference>
<dbReference type="Gene3D" id="3.40.50.10580">
    <property type="entry name" value="ATPase, V1 complex, subunit F"/>
    <property type="match status" value="1"/>
</dbReference>
<keyword evidence="2" id="KW-1185">Reference proteome</keyword>
<protein>
    <submittedName>
        <fullName evidence="1">V-type proton atpase subunit f</fullName>
    </submittedName>
</protein>
<evidence type="ECO:0000313" key="1">
    <source>
        <dbReference type="EMBL" id="KAK7815716.1"/>
    </source>
</evidence>
<dbReference type="AlphaFoldDB" id="A0AAW0INE5"/>
<dbReference type="EMBL" id="PKMF04000986">
    <property type="protein sequence ID" value="KAK7815716.1"/>
    <property type="molecule type" value="Genomic_DNA"/>
</dbReference>
<dbReference type="PANTHER" id="PTHR13861">
    <property type="entry name" value="VACUOLAR ATP SYNTHASE SUBUNIT F"/>
    <property type="match status" value="1"/>
</dbReference>
<sequence length="83" mass="9500">MIQRSDGLAVSSVRSNGLDFVKFRIDTLSDANMIRLLVDSYNKLILVIMEIPSKDHPYDPAHDFVPLGVKYLFFAESMASWRH</sequence>
<evidence type="ECO:0000313" key="2">
    <source>
        <dbReference type="Proteomes" id="UP000237347"/>
    </source>
</evidence>
<reference evidence="1 2" key="1">
    <citation type="journal article" date="2018" name="Sci. Data">
        <title>The draft genome sequence of cork oak.</title>
        <authorList>
            <person name="Ramos A.M."/>
            <person name="Usie A."/>
            <person name="Barbosa P."/>
            <person name="Barros P.M."/>
            <person name="Capote T."/>
            <person name="Chaves I."/>
            <person name="Simoes F."/>
            <person name="Abreu I."/>
            <person name="Carrasquinho I."/>
            <person name="Faro C."/>
            <person name="Guimaraes J.B."/>
            <person name="Mendonca D."/>
            <person name="Nobrega F."/>
            <person name="Rodrigues L."/>
            <person name="Saibo N.J.M."/>
            <person name="Varela M.C."/>
            <person name="Egas C."/>
            <person name="Matos J."/>
            <person name="Miguel C.M."/>
            <person name="Oliveira M.M."/>
            <person name="Ricardo C.P."/>
            <person name="Goncalves S."/>
        </authorList>
    </citation>
    <scope>NUCLEOTIDE SEQUENCE [LARGE SCALE GENOMIC DNA]</scope>
    <source>
        <strain evidence="2">cv. HL8</strain>
    </source>
</reference>
<organism evidence="1 2">
    <name type="scientific">Quercus suber</name>
    <name type="common">Cork oak</name>
    <dbReference type="NCBI Taxonomy" id="58331"/>
    <lineage>
        <taxon>Eukaryota</taxon>
        <taxon>Viridiplantae</taxon>
        <taxon>Streptophyta</taxon>
        <taxon>Embryophyta</taxon>
        <taxon>Tracheophyta</taxon>
        <taxon>Spermatophyta</taxon>
        <taxon>Magnoliopsida</taxon>
        <taxon>eudicotyledons</taxon>
        <taxon>Gunneridae</taxon>
        <taxon>Pentapetalae</taxon>
        <taxon>rosids</taxon>
        <taxon>fabids</taxon>
        <taxon>Fagales</taxon>
        <taxon>Fagaceae</taxon>
        <taxon>Quercus</taxon>
    </lineage>
</organism>
<dbReference type="InterPro" id="IPR036906">
    <property type="entry name" value="ATPase_V1_fsu_sf"/>
</dbReference>
<gene>
    <name evidence="1" type="primary">VHA-F_1</name>
    <name evidence="1" type="ORF">CFP56_001241</name>
</gene>
<dbReference type="PANTHER" id="PTHR13861:SF2">
    <property type="entry name" value="V-TYPE PROTON ATPASE SUBUNIT F"/>
    <property type="match status" value="1"/>
</dbReference>
<dbReference type="Proteomes" id="UP000237347">
    <property type="component" value="Unassembled WGS sequence"/>
</dbReference>
<dbReference type="GO" id="GO:0034220">
    <property type="term" value="P:monoatomic ion transmembrane transport"/>
    <property type="evidence" value="ECO:0007669"/>
    <property type="project" value="InterPro"/>
</dbReference>
<accession>A0AAW0INE5</accession>
<comment type="caution">
    <text evidence="1">The sequence shown here is derived from an EMBL/GenBank/DDBJ whole genome shotgun (WGS) entry which is preliminary data.</text>
</comment>